<proteinExistence type="predicted"/>
<comment type="caution">
    <text evidence="2">The sequence shown here is derived from an EMBL/GenBank/DDBJ whole genome shotgun (WGS) entry which is preliminary data.</text>
</comment>
<keyword evidence="3" id="KW-1185">Reference proteome</keyword>
<dbReference type="Proteomes" id="UP000631553">
    <property type="component" value="Unassembled WGS sequence"/>
</dbReference>
<name>A0ABX2RVD6_9ACTN</name>
<evidence type="ECO:0000256" key="1">
    <source>
        <dbReference type="SAM" id="Phobius"/>
    </source>
</evidence>
<feature type="transmembrane region" description="Helical" evidence="1">
    <location>
        <begin position="46"/>
        <end position="68"/>
    </location>
</feature>
<feature type="transmembrane region" description="Helical" evidence="1">
    <location>
        <begin position="7"/>
        <end position="26"/>
    </location>
</feature>
<sequence>MPLTRTAWIGICATALTFVVLIVFMLQSTRSVEVTFLWMQGTLPPALALLIAGVGVAISAVVLGATRITQLRRLSRQRH</sequence>
<keyword evidence="1" id="KW-1133">Transmembrane helix</keyword>
<organism evidence="2 3">
    <name type="scientific">Micromonospora purpureochromogenes</name>
    <dbReference type="NCBI Taxonomy" id="47872"/>
    <lineage>
        <taxon>Bacteria</taxon>
        <taxon>Bacillati</taxon>
        <taxon>Actinomycetota</taxon>
        <taxon>Actinomycetes</taxon>
        <taxon>Micromonosporales</taxon>
        <taxon>Micromonosporaceae</taxon>
        <taxon>Micromonospora</taxon>
    </lineage>
</organism>
<accession>A0ABX2RVD6</accession>
<evidence type="ECO:0000313" key="2">
    <source>
        <dbReference type="EMBL" id="NYF60068.1"/>
    </source>
</evidence>
<keyword evidence="1" id="KW-0812">Transmembrane</keyword>
<evidence type="ECO:0000313" key="3">
    <source>
        <dbReference type="Proteomes" id="UP000631553"/>
    </source>
</evidence>
<reference evidence="2 3" key="1">
    <citation type="submission" date="2020-07" db="EMBL/GenBank/DDBJ databases">
        <title>Sequencing the genomes of 1000 actinobacteria strains.</title>
        <authorList>
            <person name="Klenk H.-P."/>
        </authorList>
    </citation>
    <scope>NUCLEOTIDE SEQUENCE [LARGE SCALE GENOMIC DNA]</scope>
    <source>
        <strain evidence="2 3">DSM 43814</strain>
    </source>
</reference>
<keyword evidence="1" id="KW-0472">Membrane</keyword>
<dbReference type="RefSeq" id="WP_179805639.1">
    <property type="nucleotide sequence ID" value="NZ_JACCCQ010000001.1"/>
</dbReference>
<gene>
    <name evidence="2" type="ORF">HDA35_005899</name>
</gene>
<protein>
    <submittedName>
        <fullName evidence="2">Integral membrane protein</fullName>
    </submittedName>
</protein>
<dbReference type="EMBL" id="JACCCQ010000001">
    <property type="protein sequence ID" value="NYF60068.1"/>
    <property type="molecule type" value="Genomic_DNA"/>
</dbReference>